<protein>
    <submittedName>
        <fullName evidence="2">Uncharacterized protein</fullName>
    </submittedName>
</protein>
<feature type="transmembrane region" description="Helical" evidence="1">
    <location>
        <begin position="264"/>
        <end position="286"/>
    </location>
</feature>
<name>A0A8J7I372_9NOST</name>
<reference evidence="2 3" key="1">
    <citation type="journal article" date="2021" name="Int. J. Syst. Evol. Microbiol.">
        <title>Amazonocrinis nigriterrae gen. nov., sp. nov., Atlanticothrix silvestris gen. nov., sp. nov. and Dendronalium phyllosphericum gen. nov., sp. nov., nostocacean cyanobacteria from Brazilian environments.</title>
        <authorList>
            <person name="Alvarenga D.O."/>
            <person name="Andreote A.P.D."/>
            <person name="Branco L.H.Z."/>
            <person name="Delbaje E."/>
            <person name="Cruz R.B."/>
            <person name="Varani A.M."/>
            <person name="Fiore M.F."/>
        </authorList>
    </citation>
    <scope>NUCLEOTIDE SEQUENCE [LARGE SCALE GENOMIC DNA]</scope>
    <source>
        <strain evidence="2 3">CENA369</strain>
    </source>
</reference>
<feature type="transmembrane region" description="Helical" evidence="1">
    <location>
        <begin position="225"/>
        <end position="258"/>
    </location>
</feature>
<dbReference type="Proteomes" id="UP000662314">
    <property type="component" value="Unassembled WGS sequence"/>
</dbReference>
<keyword evidence="3" id="KW-1185">Reference proteome</keyword>
<evidence type="ECO:0000313" key="3">
    <source>
        <dbReference type="Proteomes" id="UP000662314"/>
    </source>
</evidence>
<accession>A0A8J7I372</accession>
<feature type="transmembrane region" description="Helical" evidence="1">
    <location>
        <begin position="6"/>
        <end position="23"/>
    </location>
</feature>
<dbReference type="AlphaFoldDB" id="A0A8J7I372"/>
<proteinExistence type="predicted"/>
<organism evidence="2 3">
    <name type="scientific">Dendronalium phyllosphericum CENA369</name>
    <dbReference type="NCBI Taxonomy" id="1725256"/>
    <lineage>
        <taxon>Bacteria</taxon>
        <taxon>Bacillati</taxon>
        <taxon>Cyanobacteriota</taxon>
        <taxon>Cyanophyceae</taxon>
        <taxon>Nostocales</taxon>
        <taxon>Nostocaceae</taxon>
        <taxon>Dendronalium</taxon>
        <taxon>Dendronalium phyllosphericum</taxon>
    </lineage>
</organism>
<evidence type="ECO:0000256" key="1">
    <source>
        <dbReference type="SAM" id="Phobius"/>
    </source>
</evidence>
<feature type="transmembrane region" description="Helical" evidence="1">
    <location>
        <begin position="182"/>
        <end position="204"/>
    </location>
</feature>
<sequence>MSSNPNILGYYLYSLVAIGVFIYNCRNWKFLRVTLLYYFFITFFAYLLIYGSAYNLESHLNQLHKEGLFTAFPFTIGGDKPDVNTVPKTSSDFFPWTIALISFFATFPQAVMRGLRVSIKKAQPLDKIFRDILDEYKDIREKLSDLGIIILPVINDIYIVGEWVFVLVTISSLVSPFPMHSWYLMLLGCFFILLITGTDITIGIKGPLGIVLSAFVPGIIYKLQRLSTVVLTVMILFVSFSIAIFSGILIFSLIEVIFHTKNPGIITIIIIFVLEIGVLSLSFTYLSKIITFVIDKLINWMGY</sequence>
<evidence type="ECO:0000313" key="2">
    <source>
        <dbReference type="EMBL" id="MBH8571602.1"/>
    </source>
</evidence>
<keyword evidence="1" id="KW-0812">Transmembrane</keyword>
<keyword evidence="1" id="KW-0472">Membrane</keyword>
<feature type="transmembrane region" description="Helical" evidence="1">
    <location>
        <begin position="146"/>
        <end position="170"/>
    </location>
</feature>
<gene>
    <name evidence="2" type="ORF">I8752_00880</name>
</gene>
<dbReference type="EMBL" id="JAECZA010000001">
    <property type="protein sequence ID" value="MBH8571602.1"/>
    <property type="molecule type" value="Genomic_DNA"/>
</dbReference>
<feature type="transmembrane region" description="Helical" evidence="1">
    <location>
        <begin position="93"/>
        <end position="111"/>
    </location>
</feature>
<dbReference type="RefSeq" id="WP_214430427.1">
    <property type="nucleotide sequence ID" value="NZ_CAWPUQ010000001.1"/>
</dbReference>
<feature type="transmembrane region" description="Helical" evidence="1">
    <location>
        <begin position="35"/>
        <end position="53"/>
    </location>
</feature>
<keyword evidence="1" id="KW-1133">Transmembrane helix</keyword>
<comment type="caution">
    <text evidence="2">The sequence shown here is derived from an EMBL/GenBank/DDBJ whole genome shotgun (WGS) entry which is preliminary data.</text>
</comment>